<dbReference type="GO" id="GO:0005634">
    <property type="term" value="C:nucleus"/>
    <property type="evidence" value="ECO:0000318"/>
    <property type="project" value="GO_Central"/>
</dbReference>
<evidence type="ECO:0000256" key="6">
    <source>
        <dbReference type="ARBA" id="ARBA00023242"/>
    </source>
</evidence>
<dbReference type="GeneID" id="7047407"/>
<organism evidence="8 10">
    <name type="scientific">Schizosaccharomyces japonicus (strain yFS275 / FY16936)</name>
    <name type="common">Fission yeast</name>
    <dbReference type="NCBI Taxonomy" id="402676"/>
    <lineage>
        <taxon>Eukaryota</taxon>
        <taxon>Fungi</taxon>
        <taxon>Dikarya</taxon>
        <taxon>Ascomycota</taxon>
        <taxon>Taphrinomycotina</taxon>
        <taxon>Schizosaccharomycetes</taxon>
        <taxon>Schizosaccharomycetales</taxon>
        <taxon>Schizosaccharomycetaceae</taxon>
        <taxon>Schizosaccharomyces</taxon>
    </lineage>
</organism>
<evidence type="ECO:0000259" key="7">
    <source>
        <dbReference type="Pfam" id="PF22329"/>
    </source>
</evidence>
<dbReference type="GO" id="GO:0071456">
    <property type="term" value="P:cellular response to hypoxia"/>
    <property type="evidence" value="ECO:0007669"/>
    <property type="project" value="EnsemblFungi"/>
</dbReference>
<dbReference type="JaponicusDB" id="SJAG_01150">
    <property type="gene designation" value="nro1"/>
</dbReference>
<dbReference type="OrthoDB" id="5598057at2759"/>
<dbReference type="EMBL" id="KE651168">
    <property type="protein sequence ID" value="EEB06111.1"/>
    <property type="molecule type" value="Genomic_DNA"/>
</dbReference>
<evidence type="ECO:0000256" key="1">
    <source>
        <dbReference type="ARBA" id="ARBA00004123"/>
    </source>
</evidence>
<keyword evidence="4" id="KW-0805">Transcription regulation</keyword>
<dbReference type="Pfam" id="PF22329">
    <property type="entry name" value="Nro1_C"/>
    <property type="match status" value="1"/>
</dbReference>
<dbReference type="InterPro" id="IPR024318">
    <property type="entry name" value="Nro1/ETT1"/>
</dbReference>
<dbReference type="PANTHER" id="PTHR28290">
    <property type="entry name" value="ENHANCER OF TRANSLATION TERMINATION 1"/>
    <property type="match status" value="1"/>
</dbReference>
<reference evidence="8 10" key="1">
    <citation type="journal article" date="2011" name="Science">
        <title>Comparative functional genomics of the fission yeasts.</title>
        <authorList>
            <person name="Rhind N."/>
            <person name="Chen Z."/>
            <person name="Yassour M."/>
            <person name="Thompson D.A."/>
            <person name="Haas B.J."/>
            <person name="Habib N."/>
            <person name="Wapinski I."/>
            <person name="Roy S."/>
            <person name="Lin M.F."/>
            <person name="Heiman D.I."/>
            <person name="Young S.K."/>
            <person name="Furuya K."/>
            <person name="Guo Y."/>
            <person name="Pidoux A."/>
            <person name="Chen H.M."/>
            <person name="Robbertse B."/>
            <person name="Goldberg J.M."/>
            <person name="Aoki K."/>
            <person name="Bayne E.H."/>
            <person name="Berlin A.M."/>
            <person name="Desjardins C.A."/>
            <person name="Dobbs E."/>
            <person name="Dukaj L."/>
            <person name="Fan L."/>
            <person name="FitzGerald M.G."/>
            <person name="French C."/>
            <person name="Gujja S."/>
            <person name="Hansen K."/>
            <person name="Keifenheim D."/>
            <person name="Levin J.Z."/>
            <person name="Mosher R.A."/>
            <person name="Mueller C.A."/>
            <person name="Pfiffner J."/>
            <person name="Priest M."/>
            <person name="Russ C."/>
            <person name="Smialowska A."/>
            <person name="Swoboda P."/>
            <person name="Sykes S.M."/>
            <person name="Vaughn M."/>
            <person name="Vengrova S."/>
            <person name="Yoder R."/>
            <person name="Zeng Q."/>
            <person name="Allshire R."/>
            <person name="Baulcombe D."/>
            <person name="Birren B.W."/>
            <person name="Brown W."/>
            <person name="Ekwall K."/>
            <person name="Kellis M."/>
            <person name="Leatherwood J."/>
            <person name="Levin H."/>
            <person name="Margalit H."/>
            <person name="Martienssen R."/>
            <person name="Nieduszynski C.A."/>
            <person name="Spatafora J.W."/>
            <person name="Friedman N."/>
            <person name="Dalgaard J.Z."/>
            <person name="Baumann P."/>
            <person name="Niki H."/>
            <person name="Regev A."/>
            <person name="Nusbaum C."/>
        </authorList>
    </citation>
    <scope>NUCLEOTIDE SEQUENCE [LARGE SCALE GENOMIC DNA]</scope>
    <source>
        <strain evidence="10">yFS275 / FY16936</strain>
    </source>
</reference>
<evidence type="ECO:0000313" key="10">
    <source>
        <dbReference type="Proteomes" id="UP000001744"/>
    </source>
</evidence>
<keyword evidence="10" id="KW-1185">Reference proteome</keyword>
<evidence type="ECO:0000256" key="3">
    <source>
        <dbReference type="ARBA" id="ARBA00022845"/>
    </source>
</evidence>
<dbReference type="GO" id="GO:0032933">
    <property type="term" value="P:SREBP signaling pathway"/>
    <property type="evidence" value="ECO:0007669"/>
    <property type="project" value="EnsemblFungi"/>
</dbReference>
<protein>
    <submittedName>
        <fullName evidence="8">Nuclear pore complex associated protein</fullName>
    </submittedName>
</protein>
<dbReference type="Pfam" id="PF12753">
    <property type="entry name" value="Nro1"/>
    <property type="match status" value="1"/>
</dbReference>
<evidence type="ECO:0000256" key="2">
    <source>
        <dbReference type="ARBA" id="ARBA00007273"/>
    </source>
</evidence>
<keyword evidence="5" id="KW-0804">Transcription</keyword>
<dbReference type="AlphaFoldDB" id="B6JZW1"/>
<dbReference type="PANTHER" id="PTHR28290:SF1">
    <property type="entry name" value="ENHANCER OF TRANSLATION TERMINATION 1"/>
    <property type="match status" value="1"/>
</dbReference>
<dbReference type="GO" id="GO:2000640">
    <property type="term" value="P:positive regulation of SREBP signaling pathway"/>
    <property type="evidence" value="ECO:0000318"/>
    <property type="project" value="GO_Central"/>
</dbReference>
<name>B6JZW1_SCHJY</name>
<dbReference type="STRING" id="402676.B6JZW1"/>
<dbReference type="RefSeq" id="XP_002172404.1">
    <property type="nucleotide sequence ID" value="XM_002172368.2"/>
</dbReference>
<dbReference type="VEuPathDB" id="FungiDB:SJAG_01150"/>
<dbReference type="GO" id="GO:0006417">
    <property type="term" value="P:regulation of translation"/>
    <property type="evidence" value="ECO:0007669"/>
    <property type="project" value="UniProtKB-KW"/>
</dbReference>
<gene>
    <name evidence="9" type="primary">nro1</name>
    <name evidence="8" type="ORF">SJAG_01150</name>
</gene>
<feature type="domain" description="Negative regulator of ofd1 C-terminal" evidence="7">
    <location>
        <begin position="230"/>
        <end position="372"/>
    </location>
</feature>
<dbReference type="InterPro" id="IPR055243">
    <property type="entry name" value="Nro1_C"/>
</dbReference>
<comment type="subcellular location">
    <subcellularLocation>
        <location evidence="1">Nucleus</location>
    </subcellularLocation>
</comment>
<evidence type="ECO:0000256" key="4">
    <source>
        <dbReference type="ARBA" id="ARBA00023015"/>
    </source>
</evidence>
<dbReference type="HOGENOM" id="CLU_710101_0_0_1"/>
<dbReference type="OMA" id="WGLYEMS"/>
<sequence length="374" mass="40877">MSKRPQGLRAAASLKKKCTVQNAVKGNSQEEKADDETVLVYSDDDEVSQLCGLYDMSREKLESGDIEASVSLVFGTIHEADRILRNTEKPEALPKKFHAAYSQALLAVAELYDYAKERLKDESSEEAYIDAALERAKLGEDAPGEDNVRLQLALGAGLLAKARSVLATDSSGETETASPASATATKMVQQAYNCFQALDKLEKLPEFITVFTLQRPVLAMSTYAAREPVSEQFVLDVYALTTSLLTKVAEAALTPAHKLDAQQALCTATTNVAEYYIDLADTDDAESVVTSARRKAETELSKAIDQVDALYVLNKTTDLLFRKADLKMDLANVLDGEDAQDKCLQEAADCIREAHSMGADLPEDYAEFLKAYTE</sequence>
<comment type="similarity">
    <text evidence="2">Belongs to the ETT1 family.</text>
</comment>
<keyword evidence="3" id="KW-0810">Translation regulation</keyword>
<evidence type="ECO:0000313" key="9">
    <source>
        <dbReference type="JaponicusDB" id="SJAG_01150"/>
    </source>
</evidence>
<dbReference type="Proteomes" id="UP000001744">
    <property type="component" value="Unassembled WGS sequence"/>
</dbReference>
<keyword evidence="6" id="KW-0539">Nucleus</keyword>
<proteinExistence type="inferred from homology"/>
<evidence type="ECO:0000313" key="8">
    <source>
        <dbReference type="EMBL" id="EEB06111.1"/>
    </source>
</evidence>
<evidence type="ECO:0000256" key="5">
    <source>
        <dbReference type="ARBA" id="ARBA00023163"/>
    </source>
</evidence>
<accession>B6JZW1</accession>
<dbReference type="GO" id="GO:0045944">
    <property type="term" value="P:positive regulation of transcription by RNA polymerase II"/>
    <property type="evidence" value="ECO:0007669"/>
    <property type="project" value="EnsemblFungi"/>
</dbReference>